<gene>
    <name evidence="1" type="ORF">DPMN_017474</name>
</gene>
<evidence type="ECO:0000313" key="2">
    <source>
        <dbReference type="Proteomes" id="UP000828390"/>
    </source>
</evidence>
<sequence length="65" mass="7436">MSTASAKALRTMTKTSLNMSEILRKFTPDLWQSQGRKPSFSSHIIPLDLWPRQDICRAPEKCDTL</sequence>
<organism evidence="1 2">
    <name type="scientific">Dreissena polymorpha</name>
    <name type="common">Zebra mussel</name>
    <name type="synonym">Mytilus polymorpha</name>
    <dbReference type="NCBI Taxonomy" id="45954"/>
    <lineage>
        <taxon>Eukaryota</taxon>
        <taxon>Metazoa</taxon>
        <taxon>Spiralia</taxon>
        <taxon>Lophotrochozoa</taxon>
        <taxon>Mollusca</taxon>
        <taxon>Bivalvia</taxon>
        <taxon>Autobranchia</taxon>
        <taxon>Heteroconchia</taxon>
        <taxon>Euheterodonta</taxon>
        <taxon>Imparidentia</taxon>
        <taxon>Neoheterodontei</taxon>
        <taxon>Myida</taxon>
        <taxon>Dreissenoidea</taxon>
        <taxon>Dreissenidae</taxon>
        <taxon>Dreissena</taxon>
    </lineage>
</organism>
<evidence type="ECO:0000313" key="1">
    <source>
        <dbReference type="EMBL" id="KAH3893327.1"/>
    </source>
</evidence>
<keyword evidence="2" id="KW-1185">Reference proteome</keyword>
<accession>A0A9D4S871</accession>
<reference evidence="1" key="2">
    <citation type="submission" date="2020-11" db="EMBL/GenBank/DDBJ databases">
        <authorList>
            <person name="McCartney M.A."/>
            <person name="Auch B."/>
            <person name="Kono T."/>
            <person name="Mallez S."/>
            <person name="Becker A."/>
            <person name="Gohl D.M."/>
            <person name="Silverstein K.A.T."/>
            <person name="Koren S."/>
            <person name="Bechman K.B."/>
            <person name="Herman A."/>
            <person name="Abrahante J.E."/>
            <person name="Garbe J."/>
        </authorList>
    </citation>
    <scope>NUCLEOTIDE SEQUENCE</scope>
    <source>
        <strain evidence="1">Duluth1</strain>
        <tissue evidence="1">Whole animal</tissue>
    </source>
</reference>
<feature type="non-terminal residue" evidence="1">
    <location>
        <position position="65"/>
    </location>
</feature>
<protein>
    <submittedName>
        <fullName evidence="1">Uncharacterized protein</fullName>
    </submittedName>
</protein>
<reference evidence="1" key="1">
    <citation type="journal article" date="2019" name="bioRxiv">
        <title>The Genome of the Zebra Mussel, Dreissena polymorpha: A Resource for Invasive Species Research.</title>
        <authorList>
            <person name="McCartney M.A."/>
            <person name="Auch B."/>
            <person name="Kono T."/>
            <person name="Mallez S."/>
            <person name="Zhang Y."/>
            <person name="Obille A."/>
            <person name="Becker A."/>
            <person name="Abrahante J.E."/>
            <person name="Garbe J."/>
            <person name="Badalamenti J.P."/>
            <person name="Herman A."/>
            <person name="Mangelson H."/>
            <person name="Liachko I."/>
            <person name="Sullivan S."/>
            <person name="Sone E.D."/>
            <person name="Koren S."/>
            <person name="Silverstein K.A.T."/>
            <person name="Beckman K.B."/>
            <person name="Gohl D.M."/>
        </authorList>
    </citation>
    <scope>NUCLEOTIDE SEQUENCE</scope>
    <source>
        <strain evidence="1">Duluth1</strain>
        <tissue evidence="1">Whole animal</tissue>
    </source>
</reference>
<dbReference type="AlphaFoldDB" id="A0A9D4S871"/>
<proteinExistence type="predicted"/>
<comment type="caution">
    <text evidence="1">The sequence shown here is derived from an EMBL/GenBank/DDBJ whole genome shotgun (WGS) entry which is preliminary data.</text>
</comment>
<dbReference type="EMBL" id="JAIWYP010000001">
    <property type="protein sequence ID" value="KAH3893327.1"/>
    <property type="molecule type" value="Genomic_DNA"/>
</dbReference>
<name>A0A9D4S871_DREPO</name>
<dbReference type="Proteomes" id="UP000828390">
    <property type="component" value="Unassembled WGS sequence"/>
</dbReference>